<organism evidence="1 2">
    <name type="scientific">Tritrichomonas musculus</name>
    <dbReference type="NCBI Taxonomy" id="1915356"/>
    <lineage>
        <taxon>Eukaryota</taxon>
        <taxon>Metamonada</taxon>
        <taxon>Parabasalia</taxon>
        <taxon>Tritrichomonadida</taxon>
        <taxon>Tritrichomonadidae</taxon>
        <taxon>Tritrichomonas</taxon>
    </lineage>
</organism>
<accession>A0ABR2L9R8</accession>
<keyword evidence="2" id="KW-1185">Reference proteome</keyword>
<dbReference type="Proteomes" id="UP001470230">
    <property type="component" value="Unassembled WGS sequence"/>
</dbReference>
<reference evidence="1 2" key="1">
    <citation type="submission" date="2024-04" db="EMBL/GenBank/DDBJ databases">
        <title>Tritrichomonas musculus Genome.</title>
        <authorList>
            <person name="Alves-Ferreira E."/>
            <person name="Grigg M."/>
            <person name="Lorenzi H."/>
            <person name="Galac M."/>
        </authorList>
    </citation>
    <scope>NUCLEOTIDE SEQUENCE [LARGE SCALE GENOMIC DNA]</scope>
    <source>
        <strain evidence="1 2">EAF2021</strain>
    </source>
</reference>
<evidence type="ECO:0000313" key="2">
    <source>
        <dbReference type="Proteomes" id="UP001470230"/>
    </source>
</evidence>
<protein>
    <submittedName>
        <fullName evidence="1">Uncharacterized protein</fullName>
    </submittedName>
</protein>
<sequence length="1540" mass="173983">MNVYQTMLDIALRRPRQTGPEGMILSYISQLSKMSQQLLDLFQQISKIKDTPNIKIKFTFLVDSIKCIRFPSSSPQDIQNSANQLKEWVLLTVSLKGKWCLQNIISFVSETFIYFFKNTQQQAAVGDSFSLFSNFIFQNASSQPTEENFQQLFPLLIYMPAADFVSTAPKLSQLLVKNSNKLQLTIFFQHLKSLVDAAVIHKGVGPELFKLVINNWFLTMKDKSLQINPAYKDNSILIINTFPSVYQMASSETEEFLVKLIQSNQQFPNQDLLNFILSTIHYISVKTSSILSQPIYNLSSYIRSLIQKEDLQNDEMQLVVPLLPLFWKNVNETHGDIISLSTKLIKSHDITVLGGLATFFSDIMENQSSGMIPAELLVQFATQFINNFDVITNDNVLQRNFNFFHSFIKSFTTYLKKNKIDRTQWQKFVPPCETRMLTYALHQSIEIRAVVDNIWTILNDLIPANTKLTITLSQIYSAFEKLDKESLRVIQNQAVFPQKYQSISSCFINMEANSSIFGSNPSLSPTSSGNINISPASSMSTNTITFKKSVAEFLVLMFKTEYFNKPELTQNRDKLISALIPYFNVFQTKEVFNIISFSDPSSWVYFMQEITKHKECSLFDRLKYPWSISSHILFTKKIAENKTILESCLFLLYEFLTSELPIDESGRFTEILGAEFCSTVLLSISSIYNKNMHTSVPVFNDNQKIKNVRGAITSILRRLNPDSITVPFDTHFIFSFLELLHSLISTIKILNDNDLIEDILDWTLLIALKTKTKTLLQLKCHDVVRSLVMMNPESLSLIMRSCFRSSELTTTHAAAAIASAGVSGEDLSILALGLSSRPSILCRSIAAEIANEMAKKNFMQSAYVSAMKSSPFSPLVGLDPFFEEKLANYFSSSLNQESVQKLLLQLPPLLKTTASNPSAVQHFSLISSRLVVNSLQSVELLLRVTSIANFSDLTPIKPLIPIWDRLFKDVHVVTNNNNNTNTSNFNYFSVLQCILNFASSINKTNNLATACVAFFRSYLFLPVETINFLLSKLTVITDPNFSFNNFSPSSTELVVSGILAYILALEEDQEKFTICFIQKIHLLLVWSLFLQFNQTYENNLLPPLITSILHASSPNNDLRQFVKDPSECVAYAINLPYRSTNEMTLTQIIGMLDTLKNISKLTVEMFLDTIAKNVSSLSKGSSDFWLLFANYFQPRHSSAFLDTLISKAAQLDTNSVSTMLPILTGAVRQNADPTNIGGFVTVLVSVVSSTNDMHFLRTINQHLKLFVDTVLKSSDADMISSTFSTLIDEHGGEITIPIGAFNYLIQAESLSSVEYVETLTYLREISRLYSISGPSFSYMSAILFFFDSIRALDDETETAVDKLKVINRQDKMISSNSLELKVPDNYENLVSVISERWIQKIVVFVVNYVLSFIGKTYILSTALKERLFEIVSLFTGKWTKTDLLSQSDRIKMQFLVASCLLGADSNIAPKITEILKEIISFGTDKLEIDLISKIRKLRRGKGDMKFKCAASAEVAPLFIDPSIIRPINEVCDYLQSNILS</sequence>
<evidence type="ECO:0000313" key="1">
    <source>
        <dbReference type="EMBL" id="KAK8899507.1"/>
    </source>
</evidence>
<proteinExistence type="predicted"/>
<comment type="caution">
    <text evidence="1">The sequence shown here is derived from an EMBL/GenBank/DDBJ whole genome shotgun (WGS) entry which is preliminary data.</text>
</comment>
<dbReference type="EMBL" id="JAPFFF010000001">
    <property type="protein sequence ID" value="KAK8899507.1"/>
    <property type="molecule type" value="Genomic_DNA"/>
</dbReference>
<name>A0ABR2L9R8_9EUKA</name>
<gene>
    <name evidence="1" type="ORF">M9Y10_001823</name>
</gene>